<keyword evidence="3" id="KW-1185">Reference proteome</keyword>
<dbReference type="OrthoDB" id="2162449at2759"/>
<dbReference type="EMBL" id="JAADJZ010000021">
    <property type="protein sequence ID" value="KAF2867864.1"/>
    <property type="molecule type" value="Genomic_DNA"/>
</dbReference>
<feature type="region of interest" description="Disordered" evidence="1">
    <location>
        <begin position="234"/>
        <end position="275"/>
    </location>
</feature>
<feature type="compositionally biased region" description="Basic and acidic residues" evidence="1">
    <location>
        <begin position="70"/>
        <end position="83"/>
    </location>
</feature>
<dbReference type="AlphaFoldDB" id="A0A7C8MF28"/>
<protein>
    <submittedName>
        <fullName evidence="2">Uncharacterized protein</fullName>
    </submittedName>
</protein>
<feature type="region of interest" description="Disordered" evidence="1">
    <location>
        <begin position="42"/>
        <end position="86"/>
    </location>
</feature>
<proteinExistence type="predicted"/>
<organism evidence="2 3">
    <name type="scientific">Massariosphaeria phaeospora</name>
    <dbReference type="NCBI Taxonomy" id="100035"/>
    <lineage>
        <taxon>Eukaryota</taxon>
        <taxon>Fungi</taxon>
        <taxon>Dikarya</taxon>
        <taxon>Ascomycota</taxon>
        <taxon>Pezizomycotina</taxon>
        <taxon>Dothideomycetes</taxon>
        <taxon>Pleosporomycetidae</taxon>
        <taxon>Pleosporales</taxon>
        <taxon>Pleosporales incertae sedis</taxon>
        <taxon>Massariosphaeria</taxon>
    </lineage>
</organism>
<dbReference type="Proteomes" id="UP000481861">
    <property type="component" value="Unassembled WGS sequence"/>
</dbReference>
<sequence length="287" mass="32113">MDRVAVVTAKILHWQGCFTVHRPGQGKAALVNPSEAKATFHTTKATQHESLSVHAKAHSRVRGGRLPPDQSRRRLEEASRSEGTRTFSHIIKNEPIVDDEPFVKNEPTVDDEPVVKYEPIGDDEPIAKTEPVVKTEPIETDRSTGQVPSAIQSNHTIKTERILSSTLEMESGVKIEFSQNPRSIKRPESRVDTLARGSINQSTIPFDSKSGTLSKGQQYSSTIDVCRKDVRQKVTPAPQVRKRVRRLARDARVDDVPKKRPRREGAGKKPIPPDYVDSALIEDYIYD</sequence>
<evidence type="ECO:0000256" key="1">
    <source>
        <dbReference type="SAM" id="MobiDB-lite"/>
    </source>
</evidence>
<reference evidence="2 3" key="1">
    <citation type="submission" date="2020-01" db="EMBL/GenBank/DDBJ databases">
        <authorList>
            <consortium name="DOE Joint Genome Institute"/>
            <person name="Haridas S."/>
            <person name="Albert R."/>
            <person name="Binder M."/>
            <person name="Bloem J."/>
            <person name="Labutti K."/>
            <person name="Salamov A."/>
            <person name="Andreopoulos B."/>
            <person name="Baker S.E."/>
            <person name="Barry K."/>
            <person name="Bills G."/>
            <person name="Bluhm B.H."/>
            <person name="Cannon C."/>
            <person name="Castanera R."/>
            <person name="Culley D.E."/>
            <person name="Daum C."/>
            <person name="Ezra D."/>
            <person name="Gonzalez J.B."/>
            <person name="Henrissat B."/>
            <person name="Kuo A."/>
            <person name="Liang C."/>
            <person name="Lipzen A."/>
            <person name="Lutzoni F."/>
            <person name="Magnuson J."/>
            <person name="Mondo S."/>
            <person name="Nolan M."/>
            <person name="Ohm R."/>
            <person name="Pangilinan J."/>
            <person name="Park H.-J.H."/>
            <person name="Ramirez L."/>
            <person name="Alfaro M."/>
            <person name="Sun H."/>
            <person name="Tritt A."/>
            <person name="Yoshinaga Y."/>
            <person name="Zwiers L.-H.L."/>
            <person name="Turgeon B.G."/>
            <person name="Goodwin S.B."/>
            <person name="Spatafora J.W."/>
            <person name="Crous P.W."/>
            <person name="Grigoriev I.V."/>
        </authorList>
    </citation>
    <scope>NUCLEOTIDE SEQUENCE [LARGE SCALE GENOMIC DNA]</scope>
    <source>
        <strain evidence="2 3">CBS 611.86</strain>
    </source>
</reference>
<comment type="caution">
    <text evidence="2">The sequence shown here is derived from an EMBL/GenBank/DDBJ whole genome shotgun (WGS) entry which is preliminary data.</text>
</comment>
<name>A0A7C8MF28_9PLEO</name>
<evidence type="ECO:0000313" key="3">
    <source>
        <dbReference type="Proteomes" id="UP000481861"/>
    </source>
</evidence>
<feature type="compositionally biased region" description="Basic and acidic residues" evidence="1">
    <location>
        <begin position="247"/>
        <end position="267"/>
    </location>
</feature>
<evidence type="ECO:0000313" key="2">
    <source>
        <dbReference type="EMBL" id="KAF2867864.1"/>
    </source>
</evidence>
<gene>
    <name evidence="2" type="ORF">BDV95DRAFT_164056</name>
</gene>
<accession>A0A7C8MF28</accession>